<evidence type="ECO:0000313" key="1">
    <source>
        <dbReference type="EMBL" id="QKF76359.1"/>
    </source>
</evidence>
<dbReference type="KEGG" id="adz:ADFLV_0296"/>
<dbReference type="AlphaFoldDB" id="A0AAE7BEN4"/>
<dbReference type="Proteomes" id="UP000503313">
    <property type="component" value="Chromosome"/>
</dbReference>
<dbReference type="RefSeq" id="WP_129012155.1">
    <property type="nucleotide sequence ID" value="NZ_CP053835.1"/>
</dbReference>
<keyword evidence="2" id="KW-1185">Reference proteome</keyword>
<accession>A0AAE7BEN4</accession>
<dbReference type="EMBL" id="CP053835">
    <property type="protein sequence ID" value="QKF76359.1"/>
    <property type="molecule type" value="Genomic_DNA"/>
</dbReference>
<organism evidence="1 2">
    <name type="scientific">Arcobacter defluvii</name>
    <dbReference type="NCBI Taxonomy" id="873191"/>
    <lineage>
        <taxon>Bacteria</taxon>
        <taxon>Pseudomonadati</taxon>
        <taxon>Campylobacterota</taxon>
        <taxon>Epsilonproteobacteria</taxon>
        <taxon>Campylobacterales</taxon>
        <taxon>Arcobacteraceae</taxon>
        <taxon>Arcobacter</taxon>
    </lineage>
</organism>
<name>A0AAE7BEN4_9BACT</name>
<gene>
    <name evidence="1" type="ORF">ADFLV_0296</name>
</gene>
<proteinExistence type="predicted"/>
<protein>
    <submittedName>
        <fullName evidence="1">Uncharacterized protein</fullName>
    </submittedName>
</protein>
<reference evidence="1 2" key="1">
    <citation type="submission" date="2020-05" db="EMBL/GenBank/DDBJ databases">
        <title>Complete genome sequencing of Campylobacter and Arcobacter type strains.</title>
        <authorList>
            <person name="Miller W.G."/>
            <person name="Yee E."/>
        </authorList>
    </citation>
    <scope>NUCLEOTIDE SEQUENCE [LARGE SCALE GENOMIC DNA]</scope>
    <source>
        <strain evidence="1 2">LMG 25694</strain>
    </source>
</reference>
<sequence>MSITNYDLVSPELSDIENSIVYCLKGMVWNSQTSVYCSEEEASHNVKYIKSLIEDYCEAYLRNVSENRTYLVEPDIKGMLEKMGCIFE</sequence>
<evidence type="ECO:0000313" key="2">
    <source>
        <dbReference type="Proteomes" id="UP000503313"/>
    </source>
</evidence>